<evidence type="ECO:0000313" key="12">
    <source>
        <dbReference type="Proteomes" id="UP001060336"/>
    </source>
</evidence>
<feature type="transmembrane region" description="Helical" evidence="9">
    <location>
        <begin position="329"/>
        <end position="349"/>
    </location>
</feature>
<feature type="transmembrane region" description="Helical" evidence="9">
    <location>
        <begin position="264"/>
        <end position="284"/>
    </location>
</feature>
<feature type="transmembrane region" description="Helical" evidence="9">
    <location>
        <begin position="57"/>
        <end position="77"/>
    </location>
</feature>
<feature type="transmembrane region" description="Helical" evidence="9">
    <location>
        <begin position="97"/>
        <end position="117"/>
    </location>
</feature>
<evidence type="ECO:0000256" key="5">
    <source>
        <dbReference type="ARBA" id="ARBA00022692"/>
    </source>
</evidence>
<dbReference type="InterPro" id="IPR010065">
    <property type="entry name" value="AA_ABC_transptr_permease_3TM"/>
</dbReference>
<dbReference type="PANTHER" id="PTHR30614:SF37">
    <property type="entry name" value="AMINO-ACID ABC TRANSPORTER PERMEASE PROTEIN YHDX-RELATED"/>
    <property type="match status" value="1"/>
</dbReference>
<dbReference type="NCBIfam" id="TIGR01726">
    <property type="entry name" value="HEQRo_perm_3TM"/>
    <property type="match status" value="1"/>
</dbReference>
<dbReference type="GO" id="GO:0022857">
    <property type="term" value="F:transmembrane transporter activity"/>
    <property type="evidence" value="ECO:0007669"/>
    <property type="project" value="InterPro"/>
</dbReference>
<keyword evidence="8 9" id="KW-0472">Membrane</keyword>
<dbReference type="InterPro" id="IPR043429">
    <property type="entry name" value="ArtM/GltK/GlnP/TcyL/YhdX-like"/>
</dbReference>
<feature type="transmembrane region" description="Helical" evidence="9">
    <location>
        <begin position="222"/>
        <end position="244"/>
    </location>
</feature>
<dbReference type="PROSITE" id="PS50928">
    <property type="entry name" value="ABC_TM1"/>
    <property type="match status" value="1"/>
</dbReference>
<dbReference type="SUPFAM" id="SSF161098">
    <property type="entry name" value="MetI-like"/>
    <property type="match status" value="2"/>
</dbReference>
<dbReference type="GO" id="GO:0006865">
    <property type="term" value="P:amino acid transport"/>
    <property type="evidence" value="ECO:0007669"/>
    <property type="project" value="UniProtKB-KW"/>
</dbReference>
<evidence type="ECO:0000256" key="2">
    <source>
        <dbReference type="ARBA" id="ARBA00010072"/>
    </source>
</evidence>
<dbReference type="CDD" id="cd06261">
    <property type="entry name" value="TM_PBP2"/>
    <property type="match status" value="2"/>
</dbReference>
<evidence type="ECO:0000256" key="4">
    <source>
        <dbReference type="ARBA" id="ARBA00022475"/>
    </source>
</evidence>
<reference evidence="11" key="1">
    <citation type="submission" date="2022-08" db="EMBL/GenBank/DDBJ databases">
        <title>Nisaea acidiphila sp. nov., isolated from a marine algal debris and emended description of the genus Nisaea Urios et al. 2008.</title>
        <authorList>
            <person name="Kwon K."/>
        </authorList>
    </citation>
    <scope>NUCLEOTIDE SEQUENCE</scope>
    <source>
        <strain evidence="11">MEBiC11861</strain>
    </source>
</reference>
<evidence type="ECO:0000256" key="3">
    <source>
        <dbReference type="ARBA" id="ARBA00022448"/>
    </source>
</evidence>
<dbReference type="GO" id="GO:0043190">
    <property type="term" value="C:ATP-binding cassette (ABC) transporter complex"/>
    <property type="evidence" value="ECO:0007669"/>
    <property type="project" value="InterPro"/>
</dbReference>
<dbReference type="InterPro" id="IPR035906">
    <property type="entry name" value="MetI-like_sf"/>
</dbReference>
<evidence type="ECO:0000313" key="11">
    <source>
        <dbReference type="EMBL" id="UUX50058.1"/>
    </source>
</evidence>
<comment type="similarity">
    <text evidence="2">Belongs to the binding-protein-dependent transport system permease family. HisMQ subfamily.</text>
</comment>
<proteinExistence type="inferred from homology"/>
<feature type="transmembrane region" description="Helical" evidence="9">
    <location>
        <begin position="27"/>
        <end position="45"/>
    </location>
</feature>
<feature type="transmembrane region" description="Helical" evidence="9">
    <location>
        <begin position="138"/>
        <end position="156"/>
    </location>
</feature>
<gene>
    <name evidence="11" type="ORF">NUH88_22055</name>
</gene>
<feature type="transmembrane region" description="Helical" evidence="9">
    <location>
        <begin position="188"/>
        <end position="210"/>
    </location>
</feature>
<dbReference type="InterPro" id="IPR000515">
    <property type="entry name" value="MetI-like"/>
</dbReference>
<keyword evidence="6" id="KW-0029">Amino-acid transport</keyword>
<dbReference type="AlphaFoldDB" id="A0A9J7AT72"/>
<evidence type="ECO:0000256" key="7">
    <source>
        <dbReference type="ARBA" id="ARBA00022989"/>
    </source>
</evidence>
<evidence type="ECO:0000256" key="1">
    <source>
        <dbReference type="ARBA" id="ARBA00004429"/>
    </source>
</evidence>
<feature type="domain" description="ABC transmembrane type-1" evidence="10">
    <location>
        <begin position="93"/>
        <end position="388"/>
    </location>
</feature>
<evidence type="ECO:0000256" key="8">
    <source>
        <dbReference type="ARBA" id="ARBA00023136"/>
    </source>
</evidence>
<keyword evidence="3 9" id="KW-0813">Transport</keyword>
<sequence length="400" mass="43908">MAVVDRGASGQGSSFSEIVNDQRYRSVFYQIVVAVVVMWAGWYLFSNTAHNLEARGMSAGFGFLGSTAGFSIAFSVIPYEAGDSYLWVYLVGITNTLLLAVVAIIFSTLIGFFVGVLRLSKNWLISQLAAWYVEIIRNTPLLLQILFWYLAVFAILPRPKQSIDVFGLGIFELNNRGFYFPAPVLGELFWLTMATLLAAIVVAYGIAVWAKKRQNDTGERFPVFWTAVGIVFGAPLVMFVITGSPLEWDIPALKGFNFRGGGSVPPAFCAVFIALVVYHACYVAEMVRAGILSVSHGQTEASYSLGLKPGLTLRLVIIPQAMRAIVPPLISLWMNVVKNSSLAIAVGYPDLVAVFMQTSLNQSGHAIEIVAMVMLFYMTVSLTISGALNYYNKLVQLKER</sequence>
<name>A0A9J7AT72_9PROT</name>
<dbReference type="Proteomes" id="UP001060336">
    <property type="component" value="Chromosome"/>
</dbReference>
<dbReference type="PANTHER" id="PTHR30614">
    <property type="entry name" value="MEMBRANE COMPONENT OF AMINO ACID ABC TRANSPORTER"/>
    <property type="match status" value="1"/>
</dbReference>
<accession>A0A9J7AT72</accession>
<feature type="transmembrane region" description="Helical" evidence="9">
    <location>
        <begin position="369"/>
        <end position="391"/>
    </location>
</feature>
<keyword evidence="12" id="KW-1185">Reference proteome</keyword>
<dbReference type="Pfam" id="PF00528">
    <property type="entry name" value="BPD_transp_1"/>
    <property type="match status" value="1"/>
</dbReference>
<keyword evidence="5 9" id="KW-0812">Transmembrane</keyword>
<dbReference type="RefSeq" id="WP_257769047.1">
    <property type="nucleotide sequence ID" value="NZ_CP102480.1"/>
</dbReference>
<dbReference type="Gene3D" id="1.10.3720.10">
    <property type="entry name" value="MetI-like"/>
    <property type="match status" value="2"/>
</dbReference>
<evidence type="ECO:0000259" key="10">
    <source>
        <dbReference type="PROSITE" id="PS50928"/>
    </source>
</evidence>
<protein>
    <submittedName>
        <fullName evidence="11">Amino acid ABC transporter permease</fullName>
    </submittedName>
</protein>
<keyword evidence="4" id="KW-1003">Cell membrane</keyword>
<comment type="subcellular location">
    <subcellularLocation>
        <location evidence="1">Cell inner membrane</location>
        <topology evidence="1">Multi-pass membrane protein</topology>
    </subcellularLocation>
    <subcellularLocation>
        <location evidence="9">Cell membrane</location>
        <topology evidence="9">Multi-pass membrane protein</topology>
    </subcellularLocation>
</comment>
<evidence type="ECO:0000256" key="6">
    <source>
        <dbReference type="ARBA" id="ARBA00022970"/>
    </source>
</evidence>
<evidence type="ECO:0000256" key="9">
    <source>
        <dbReference type="RuleBase" id="RU363032"/>
    </source>
</evidence>
<organism evidence="11 12">
    <name type="scientific">Nisaea acidiphila</name>
    <dbReference type="NCBI Taxonomy" id="1862145"/>
    <lineage>
        <taxon>Bacteria</taxon>
        <taxon>Pseudomonadati</taxon>
        <taxon>Pseudomonadota</taxon>
        <taxon>Alphaproteobacteria</taxon>
        <taxon>Rhodospirillales</taxon>
        <taxon>Thalassobaculaceae</taxon>
        <taxon>Nisaea</taxon>
    </lineage>
</organism>
<dbReference type="KEGG" id="naci:NUH88_22055"/>
<keyword evidence="7 9" id="KW-1133">Transmembrane helix</keyword>
<dbReference type="EMBL" id="CP102480">
    <property type="protein sequence ID" value="UUX50058.1"/>
    <property type="molecule type" value="Genomic_DNA"/>
</dbReference>